<keyword evidence="4 7" id="KW-0812">Transmembrane</keyword>
<feature type="transmembrane region" description="Helical" evidence="7">
    <location>
        <begin position="430"/>
        <end position="448"/>
    </location>
</feature>
<feature type="transmembrane region" description="Helical" evidence="7">
    <location>
        <begin position="366"/>
        <end position="383"/>
    </location>
</feature>
<feature type="domain" description="EH" evidence="8">
    <location>
        <begin position="287"/>
        <end position="349"/>
    </location>
</feature>
<feature type="transmembrane region" description="Helical" evidence="7">
    <location>
        <begin position="121"/>
        <end position="145"/>
    </location>
</feature>
<evidence type="ECO:0000313" key="9">
    <source>
        <dbReference type="EMBL" id="RGN32674.1"/>
    </source>
</evidence>
<reference evidence="9 10" key="1">
    <citation type="submission" date="2018-08" db="EMBL/GenBank/DDBJ databases">
        <title>A genome reference for cultivated species of the human gut microbiota.</title>
        <authorList>
            <person name="Zou Y."/>
            <person name="Xue W."/>
            <person name="Luo G."/>
        </authorList>
    </citation>
    <scope>NUCLEOTIDE SEQUENCE [LARGE SCALE GENOMIC DNA]</scope>
    <source>
        <strain evidence="9 10">OM05-15BH</strain>
    </source>
</reference>
<feature type="transmembrane region" description="Helical" evidence="7">
    <location>
        <begin position="48"/>
        <end position="74"/>
    </location>
</feature>
<comment type="similarity">
    <text evidence="2">Belongs to the polysaccharide synthase family.</text>
</comment>
<dbReference type="GO" id="GO:0005886">
    <property type="term" value="C:plasma membrane"/>
    <property type="evidence" value="ECO:0007669"/>
    <property type="project" value="UniProtKB-SubCell"/>
</dbReference>
<dbReference type="Proteomes" id="UP000260983">
    <property type="component" value="Unassembled WGS sequence"/>
</dbReference>
<feature type="transmembrane region" description="Helical" evidence="7">
    <location>
        <begin position="224"/>
        <end position="247"/>
    </location>
</feature>
<evidence type="ECO:0000259" key="8">
    <source>
        <dbReference type="PROSITE" id="PS50031"/>
    </source>
</evidence>
<dbReference type="AlphaFoldDB" id="A0A3E5B589"/>
<feature type="transmembrane region" description="Helical" evidence="7">
    <location>
        <begin position="454"/>
        <end position="471"/>
    </location>
</feature>
<evidence type="ECO:0000256" key="4">
    <source>
        <dbReference type="ARBA" id="ARBA00022692"/>
    </source>
</evidence>
<proteinExistence type="inferred from homology"/>
<dbReference type="EMBL" id="QSUL01000013">
    <property type="protein sequence ID" value="RGN32674.1"/>
    <property type="molecule type" value="Genomic_DNA"/>
</dbReference>
<name>A0A3E5B589_9BACE</name>
<feature type="transmembrane region" description="Helical" evidence="7">
    <location>
        <begin position="294"/>
        <end position="316"/>
    </location>
</feature>
<feature type="transmembrane region" description="Helical" evidence="7">
    <location>
        <begin position="20"/>
        <end position="42"/>
    </location>
</feature>
<keyword evidence="5 7" id="KW-1133">Transmembrane helix</keyword>
<dbReference type="InterPro" id="IPR050833">
    <property type="entry name" value="Poly_Biosynth_Transport"/>
</dbReference>
<evidence type="ECO:0000313" key="10">
    <source>
        <dbReference type="Proteomes" id="UP000260983"/>
    </source>
</evidence>
<evidence type="ECO:0000256" key="3">
    <source>
        <dbReference type="ARBA" id="ARBA00022475"/>
    </source>
</evidence>
<comment type="subcellular location">
    <subcellularLocation>
        <location evidence="1">Cell membrane</location>
        <topology evidence="1">Multi-pass membrane protein</topology>
    </subcellularLocation>
</comment>
<feature type="transmembrane region" description="Helical" evidence="7">
    <location>
        <begin position="389"/>
        <end position="410"/>
    </location>
</feature>
<organism evidence="9 10">
    <name type="scientific">Bacteroides oleiciplenus</name>
    <dbReference type="NCBI Taxonomy" id="626931"/>
    <lineage>
        <taxon>Bacteria</taxon>
        <taxon>Pseudomonadati</taxon>
        <taxon>Bacteroidota</taxon>
        <taxon>Bacteroidia</taxon>
        <taxon>Bacteroidales</taxon>
        <taxon>Bacteroidaceae</taxon>
        <taxon>Bacteroides</taxon>
    </lineage>
</organism>
<keyword evidence="6 7" id="KW-0472">Membrane</keyword>
<dbReference type="CDD" id="cd13127">
    <property type="entry name" value="MATE_tuaB_like"/>
    <property type="match status" value="1"/>
</dbReference>
<keyword evidence="3" id="KW-1003">Cell membrane</keyword>
<feature type="transmembrane region" description="Helical" evidence="7">
    <location>
        <begin position="86"/>
        <end position="109"/>
    </location>
</feature>
<evidence type="ECO:0000256" key="1">
    <source>
        <dbReference type="ARBA" id="ARBA00004651"/>
    </source>
</evidence>
<comment type="caution">
    <text evidence="9">The sequence shown here is derived from an EMBL/GenBank/DDBJ whole genome shotgun (WGS) entry which is preliminary data.</text>
</comment>
<gene>
    <name evidence="9" type="ORF">DXB65_18095</name>
</gene>
<evidence type="ECO:0000256" key="7">
    <source>
        <dbReference type="SAM" id="Phobius"/>
    </source>
</evidence>
<accession>A0A3E5B589</accession>
<evidence type="ECO:0000256" key="2">
    <source>
        <dbReference type="ARBA" id="ARBA00007430"/>
    </source>
</evidence>
<dbReference type="PANTHER" id="PTHR30250:SF10">
    <property type="entry name" value="LIPOPOLYSACCHARIDE BIOSYNTHESIS PROTEIN WZXC"/>
    <property type="match status" value="1"/>
</dbReference>
<dbReference type="PANTHER" id="PTHR30250">
    <property type="entry name" value="PST FAMILY PREDICTED COLANIC ACID TRANSPORTER"/>
    <property type="match status" value="1"/>
</dbReference>
<dbReference type="Pfam" id="PF13440">
    <property type="entry name" value="Polysacc_synt_3"/>
    <property type="match status" value="1"/>
</dbReference>
<evidence type="ECO:0000256" key="6">
    <source>
        <dbReference type="ARBA" id="ARBA00023136"/>
    </source>
</evidence>
<protein>
    <submittedName>
        <fullName evidence="9">Lipopolysaccharide biosynthesis protein</fullName>
    </submittedName>
</protein>
<dbReference type="InterPro" id="IPR000261">
    <property type="entry name" value="EH_dom"/>
</dbReference>
<evidence type="ECO:0000256" key="5">
    <source>
        <dbReference type="ARBA" id="ARBA00022989"/>
    </source>
</evidence>
<dbReference type="PROSITE" id="PS50031">
    <property type="entry name" value="EH"/>
    <property type="match status" value="1"/>
</dbReference>
<feature type="transmembrane region" description="Helical" evidence="7">
    <location>
        <begin position="336"/>
        <end position="354"/>
    </location>
</feature>
<sequence>MLYPYTLRKVNNQVIHATKWSVICEVAAKIIAPITTIILARLLSQEVFGIVASITAITSLADMLSDAGFNAYIIQHQFSSDKEKKSVFNVCFWTNLLIATILFAVILINRHLFSRLVGAEGYSNVLVVAAFVIPIMSISSIEMAIMKKDLNFKRLGFIKIVSKFIPFLTTIPLAFCGFGYWSLVVGSLIGEFIGMILCFKFAGFYPAREYDISRLKSIFSFSGWAYLESILEWLLSNIALLTLASIYGIAALGLFKVGMNMISQIINSIYALYSNVYKSAISREQYDYAKFKKLFLTFQNYSSIISLPLGIGTFIYRDFITTLLLGKDWSEASIIVGGWALAATLSIAFGNFYSDAIRAKGYPKRLVQINLVYLVLIIFLLSFSSKMSFLTFCIAFCCIKVIQPLLQVIYGSRLCKISFGEILKSSYPQLIATSVMAIFGILLNLTSFPFAMNFIGIGICIIAYITTYYFITPDKTIFKVFRWA</sequence>